<dbReference type="SUPFAM" id="SSF51556">
    <property type="entry name" value="Metallo-dependent hydrolases"/>
    <property type="match status" value="1"/>
</dbReference>
<dbReference type="GO" id="GO:0005829">
    <property type="term" value="C:cytosol"/>
    <property type="evidence" value="ECO:0007669"/>
    <property type="project" value="TreeGrafter"/>
</dbReference>
<dbReference type="KEGG" id="whr:OG579_14870"/>
<dbReference type="GO" id="GO:0019748">
    <property type="term" value="P:secondary metabolic process"/>
    <property type="evidence" value="ECO:0007669"/>
    <property type="project" value="TreeGrafter"/>
</dbReference>
<dbReference type="InterPro" id="IPR006680">
    <property type="entry name" value="Amidohydro-rel"/>
</dbReference>
<reference evidence="3 4" key="1">
    <citation type="submission" date="2022-10" db="EMBL/GenBank/DDBJ databases">
        <title>The complete genomes of actinobacterial strains from the NBC collection.</title>
        <authorList>
            <person name="Joergensen T.S."/>
            <person name="Alvarez Arevalo M."/>
            <person name="Sterndorff E.B."/>
            <person name="Faurdal D."/>
            <person name="Vuksanovic O."/>
            <person name="Mourched A.-S."/>
            <person name="Charusanti P."/>
            <person name="Shaw S."/>
            <person name="Blin K."/>
            <person name="Weber T."/>
        </authorList>
    </citation>
    <scope>NUCLEOTIDE SEQUENCE [LARGE SCALE GENOMIC DNA]</scope>
    <source>
        <strain evidence="3 4">NBC_00319</strain>
    </source>
</reference>
<sequence length="335" mass="36287">MATDRVSDYRIVALEEHLLTAEIAQAWAADAGPDTARGMAIPGAQPEKLFDLGRARIADMDDQGVDVQVLSVTTPGVQNLDAAMAVPLAAAANDTVAEVVAEHPDRFDGLATLPTPDPRAAADELRRAVSEKGHLGAMIYGRTGAMHLGDPAMEPIWSAAAQLRAPVVLHPQTPTAAVRDAYYSGIGPDVDPLFSGPLIGWHYETGIELLHMIFGGVFDRHPELQVVVGHWGEAVLFYADRIGSVGALTGATRHPFEHYLTHNVLVMGSGIFSQRAFRWTREVVGIDRIVYATDYPYVDASAGAARRFLDDADLTPDERVQVASGNWDRITRHLR</sequence>
<dbReference type="Gene3D" id="3.20.20.140">
    <property type="entry name" value="Metal-dependent hydrolases"/>
    <property type="match status" value="1"/>
</dbReference>
<evidence type="ECO:0000256" key="1">
    <source>
        <dbReference type="ARBA" id="ARBA00023239"/>
    </source>
</evidence>
<feature type="domain" description="Amidohydrolase-related" evidence="2">
    <location>
        <begin position="56"/>
        <end position="326"/>
    </location>
</feature>
<protein>
    <submittedName>
        <fullName evidence="3">Amidohydrolase family protein</fullName>
    </submittedName>
</protein>
<evidence type="ECO:0000313" key="3">
    <source>
        <dbReference type="EMBL" id="WUM19003.1"/>
    </source>
</evidence>
<proteinExistence type="predicted"/>
<gene>
    <name evidence="3" type="ORF">OG579_14870</name>
</gene>
<evidence type="ECO:0000313" key="4">
    <source>
        <dbReference type="Proteomes" id="UP001432128"/>
    </source>
</evidence>
<organism evidence="3 4">
    <name type="scientific">Williamsia herbipolensis</name>
    <dbReference type="NCBI Taxonomy" id="1603258"/>
    <lineage>
        <taxon>Bacteria</taxon>
        <taxon>Bacillati</taxon>
        <taxon>Actinomycetota</taxon>
        <taxon>Actinomycetes</taxon>
        <taxon>Mycobacteriales</taxon>
        <taxon>Nocardiaceae</taxon>
        <taxon>Williamsia</taxon>
    </lineage>
</organism>
<dbReference type="AlphaFoldDB" id="A0AAU4JYY2"/>
<dbReference type="PANTHER" id="PTHR21240">
    <property type="entry name" value="2-AMINO-3-CARBOXYLMUCONATE-6-SEMIALDEHYDE DECARBOXYLASE"/>
    <property type="match status" value="1"/>
</dbReference>
<dbReference type="InterPro" id="IPR032465">
    <property type="entry name" value="ACMSD"/>
</dbReference>
<dbReference type="Proteomes" id="UP001432128">
    <property type="component" value="Chromosome"/>
</dbReference>
<accession>A0AAU4JYY2</accession>
<dbReference type="Pfam" id="PF04909">
    <property type="entry name" value="Amidohydro_2"/>
    <property type="match status" value="1"/>
</dbReference>
<evidence type="ECO:0000259" key="2">
    <source>
        <dbReference type="Pfam" id="PF04909"/>
    </source>
</evidence>
<keyword evidence="4" id="KW-1185">Reference proteome</keyword>
<name>A0AAU4JYY2_9NOCA</name>
<dbReference type="PANTHER" id="PTHR21240:SF30">
    <property type="entry name" value="AMIDOHYDROLASE-RELATED DOMAIN-CONTAINING PROTEIN-RELATED"/>
    <property type="match status" value="1"/>
</dbReference>
<dbReference type="RefSeq" id="WP_328856569.1">
    <property type="nucleotide sequence ID" value="NZ_CP108021.1"/>
</dbReference>
<dbReference type="InterPro" id="IPR032466">
    <property type="entry name" value="Metal_Hydrolase"/>
</dbReference>
<keyword evidence="1" id="KW-0456">Lyase</keyword>
<dbReference type="EMBL" id="CP108021">
    <property type="protein sequence ID" value="WUM19003.1"/>
    <property type="molecule type" value="Genomic_DNA"/>
</dbReference>
<dbReference type="GO" id="GO:0016787">
    <property type="term" value="F:hydrolase activity"/>
    <property type="evidence" value="ECO:0007669"/>
    <property type="project" value="InterPro"/>
</dbReference>
<dbReference type="GO" id="GO:0016831">
    <property type="term" value="F:carboxy-lyase activity"/>
    <property type="evidence" value="ECO:0007669"/>
    <property type="project" value="InterPro"/>
</dbReference>